<dbReference type="SUPFAM" id="SSF51658">
    <property type="entry name" value="Xylose isomerase-like"/>
    <property type="match status" value="1"/>
</dbReference>
<evidence type="ECO:0000256" key="4">
    <source>
        <dbReference type="ARBA" id="ARBA00007389"/>
    </source>
</evidence>
<comment type="caution">
    <text evidence="10">The sequence shown here is derived from an EMBL/GenBank/DDBJ whole genome shotgun (WGS) entry which is preliminary data.</text>
</comment>
<dbReference type="InterPro" id="IPR036237">
    <property type="entry name" value="Xyl_isomerase-like_sf"/>
</dbReference>
<comment type="similarity">
    <text evidence="4 9">Belongs to the mannonate dehydratase family.</text>
</comment>
<dbReference type="NCBIfam" id="TIGR00695">
    <property type="entry name" value="uxuA"/>
    <property type="match status" value="1"/>
</dbReference>
<dbReference type="Gene3D" id="3.20.20.150">
    <property type="entry name" value="Divalent-metal-dependent TIM barrel enzymes"/>
    <property type="match status" value="1"/>
</dbReference>
<comment type="function">
    <text evidence="2 9">Catalyzes the dehydration of D-mannonate.</text>
</comment>
<dbReference type="HAMAP" id="MF_00106">
    <property type="entry name" value="UxuA"/>
    <property type="match status" value="1"/>
</dbReference>
<evidence type="ECO:0000256" key="7">
    <source>
        <dbReference type="ARBA" id="ARBA00023211"/>
    </source>
</evidence>
<dbReference type="PANTHER" id="PTHR30387">
    <property type="entry name" value="MANNONATE DEHYDRATASE"/>
    <property type="match status" value="1"/>
</dbReference>
<name>A0A9X3UJB8_9HYPH</name>
<evidence type="ECO:0000256" key="3">
    <source>
        <dbReference type="ARBA" id="ARBA00004892"/>
    </source>
</evidence>
<gene>
    <name evidence="9 10" type="primary">uxuA</name>
    <name evidence="10" type="ORF">OQ273_03295</name>
</gene>
<dbReference type="GO" id="GO:0030145">
    <property type="term" value="F:manganese ion binding"/>
    <property type="evidence" value="ECO:0007669"/>
    <property type="project" value="TreeGrafter"/>
</dbReference>
<dbReference type="InterPro" id="IPR004628">
    <property type="entry name" value="Man_deHydtase"/>
</dbReference>
<evidence type="ECO:0000256" key="2">
    <source>
        <dbReference type="ARBA" id="ARBA00002713"/>
    </source>
</evidence>
<organism evidence="10 11">
    <name type="scientific">Hoeflea prorocentri</name>
    <dbReference type="NCBI Taxonomy" id="1922333"/>
    <lineage>
        <taxon>Bacteria</taxon>
        <taxon>Pseudomonadati</taxon>
        <taxon>Pseudomonadota</taxon>
        <taxon>Alphaproteobacteria</taxon>
        <taxon>Hyphomicrobiales</taxon>
        <taxon>Rhizobiaceae</taxon>
        <taxon>Hoeflea</taxon>
    </lineage>
</organism>
<reference evidence="10" key="1">
    <citation type="submission" date="2022-11" db="EMBL/GenBank/DDBJ databases">
        <title>Draft genome sequence of Hoeflea poritis E7-10 and Hoeflea prorocentri PM5-8, separated from scleractinian coral Porites lutea and marine dinoflagellate.</title>
        <authorList>
            <person name="Zhang G."/>
            <person name="Wei Q."/>
            <person name="Cai L."/>
        </authorList>
    </citation>
    <scope>NUCLEOTIDE SEQUENCE</scope>
    <source>
        <strain evidence="10">PM5-8</strain>
    </source>
</reference>
<dbReference type="GO" id="GO:0008927">
    <property type="term" value="F:mannonate dehydratase activity"/>
    <property type="evidence" value="ECO:0007669"/>
    <property type="project" value="UniProtKB-UniRule"/>
</dbReference>
<evidence type="ECO:0000256" key="9">
    <source>
        <dbReference type="HAMAP-Rule" id="MF_00106"/>
    </source>
</evidence>
<dbReference type="NCBIfam" id="NF003027">
    <property type="entry name" value="PRK03906.1"/>
    <property type="match status" value="1"/>
</dbReference>
<dbReference type="EC" id="4.2.1.8" evidence="5 9"/>
<sequence length="405" mass="45042">MRQTWRWFGPADTISIDQLAQIGVEGVVSALHHVETGAVWPSDEIAKRQREIATTADGRPTGLEWEVVESLPVSETIKTAGPGWENHIDNYRVSLENLAAAGLKTICYNFMPVLDWTRTHLRWPLANGGTAMRFDLAEFAAFDIYLLGRQGAADDYPSQVRDLAEKRHSEMSAQEKTTIERNIVAGLPGANDEWSLEEIRSLLGVYADIDHNVLRQNLVAFLEAVVPTAERLGLRLCCHPDDPPFPILGLPRIMSTVEDYAHIMEAVDSPANGITLCTGSMGVAENVDFVSFIRKWGHRVRFVHLRNTTRSGVSFDNKHSFFEDAHLDGDTDMVAVIAALLSEEERRRAKGQADAVIPMRPDHGQELLDDLKRDSMPGYPLVGRMRGLAELRGIMTALSSQHLKG</sequence>
<dbReference type="Proteomes" id="UP001151234">
    <property type="component" value="Unassembled WGS sequence"/>
</dbReference>
<evidence type="ECO:0000313" key="10">
    <source>
        <dbReference type="EMBL" id="MDA5397591.1"/>
    </source>
</evidence>
<dbReference type="AlphaFoldDB" id="A0A9X3UJB8"/>
<evidence type="ECO:0000256" key="1">
    <source>
        <dbReference type="ARBA" id="ARBA00001794"/>
    </source>
</evidence>
<evidence type="ECO:0000256" key="5">
    <source>
        <dbReference type="ARBA" id="ARBA00012927"/>
    </source>
</evidence>
<keyword evidence="8 9" id="KW-0456">Lyase</keyword>
<accession>A0A9X3UJB8</accession>
<comment type="cofactor">
    <cofactor evidence="9">
        <name>Fe(2+)</name>
        <dbReference type="ChEBI" id="CHEBI:29033"/>
    </cofactor>
    <cofactor evidence="9">
        <name>Mn(2+)</name>
        <dbReference type="ChEBI" id="CHEBI:29035"/>
    </cofactor>
</comment>
<dbReference type="PIRSF" id="PIRSF016049">
    <property type="entry name" value="Man_dehyd"/>
    <property type="match status" value="1"/>
</dbReference>
<dbReference type="RefSeq" id="WP_267989050.1">
    <property type="nucleotide sequence ID" value="NZ_JAPJZI010000001.1"/>
</dbReference>
<evidence type="ECO:0000256" key="6">
    <source>
        <dbReference type="ARBA" id="ARBA00023004"/>
    </source>
</evidence>
<keyword evidence="11" id="KW-1185">Reference proteome</keyword>
<dbReference type="GO" id="GO:0042840">
    <property type="term" value="P:D-glucuronate catabolic process"/>
    <property type="evidence" value="ECO:0007669"/>
    <property type="project" value="TreeGrafter"/>
</dbReference>
<comment type="catalytic activity">
    <reaction evidence="1 9">
        <text>D-mannonate = 2-dehydro-3-deoxy-D-gluconate + H2O</text>
        <dbReference type="Rhea" id="RHEA:20097"/>
        <dbReference type="ChEBI" id="CHEBI:15377"/>
        <dbReference type="ChEBI" id="CHEBI:17767"/>
        <dbReference type="ChEBI" id="CHEBI:57990"/>
        <dbReference type="EC" id="4.2.1.8"/>
    </reaction>
</comment>
<proteinExistence type="inferred from homology"/>
<protein>
    <recommendedName>
        <fullName evidence="5 9">Mannonate dehydratase</fullName>
        <ecNumber evidence="5 9">4.2.1.8</ecNumber>
    </recommendedName>
    <alternativeName>
        <fullName evidence="9">D-mannonate hydro-lyase</fullName>
    </alternativeName>
</protein>
<keyword evidence="6 9" id="KW-0408">Iron</keyword>
<comment type="pathway">
    <text evidence="3 9">Carbohydrate metabolism; pentose and glucuronate interconversion.</text>
</comment>
<keyword evidence="7 9" id="KW-0464">Manganese</keyword>
<dbReference type="GO" id="GO:0008198">
    <property type="term" value="F:ferrous iron binding"/>
    <property type="evidence" value="ECO:0007669"/>
    <property type="project" value="TreeGrafter"/>
</dbReference>
<dbReference type="EMBL" id="JAPJZI010000001">
    <property type="protein sequence ID" value="MDA5397591.1"/>
    <property type="molecule type" value="Genomic_DNA"/>
</dbReference>
<dbReference type="Pfam" id="PF03786">
    <property type="entry name" value="UxuA"/>
    <property type="match status" value="1"/>
</dbReference>
<evidence type="ECO:0000256" key="8">
    <source>
        <dbReference type="ARBA" id="ARBA00023239"/>
    </source>
</evidence>
<evidence type="ECO:0000313" key="11">
    <source>
        <dbReference type="Proteomes" id="UP001151234"/>
    </source>
</evidence>
<dbReference type="PANTHER" id="PTHR30387:SF2">
    <property type="entry name" value="MANNONATE DEHYDRATASE"/>
    <property type="match status" value="1"/>
</dbReference>